<name>A0A8H4VYE7_9HELO</name>
<dbReference type="Proteomes" id="UP000566819">
    <property type="component" value="Unassembled WGS sequence"/>
</dbReference>
<evidence type="ECO:0000313" key="3">
    <source>
        <dbReference type="EMBL" id="KAF4627343.1"/>
    </source>
</evidence>
<proteinExistence type="predicted"/>
<dbReference type="Pfam" id="PF06985">
    <property type="entry name" value="HET"/>
    <property type="match status" value="1"/>
</dbReference>
<sequence length="702" mass="80377">MASADLTSTEKHSESPVTERVYRPLDEAQRQIRVLHILPALDFKAPIRATLCIISLSDKELPFFNALSYCWGDPKVTRPIVLDGQEWWVTVNLEAALRHLRKDDQEFIIWVDAVCINQANFVERESQVQMMANIYRGASSVIVWLGEERDDSDLAMDTCVEWGGHYAKAEDKNHLHILEYVIEPFNKRPWLAVRNLLRRPYWSRLWIYQEVQLARTVVVKCGQKEISWDNIAGLNEAWYQIYRKKIMLEQAVNPEHWAIIQSCRLAELDLFFDLQKAIKQDPVFFLLLLRTANQDCTEPKDRMYAILSLAKDAAQYPRPDYRKSITFADVYTEFSQTHIRMTGCLDSMNEAASRLYDQRPDRGDLPSWVPDWRVKEQHKMPSKHAGELGDLYNASRLYTIGGGNVALEGSDGDDLFALDIPVPSDSPTIHPLGVKCDEISKVAQIPILEMDYVSIMSFIGRGLDGMHPTGLPLFNVLFRTSLIGVSPITATILTESDLTRVLAEGFLLQVAQHYGFLRPKPFQEHHTTADSSFGPMHIEEYDFSNPGFNIDFDFLDPRGEAVKEHPKFATFQAFMKAMADEVYQSLRGWNRWWEMDQWRKRVRDMADGRTLFVTKFGYIGLATNSNIKAGDIVAVLYGGKTPFILRSVGTTAAPDETEARPKHCLVSDAYIYGLMNGEAIKWQDSWMRDRPDEPALREFSIV</sequence>
<dbReference type="PANTHER" id="PTHR24148:SF73">
    <property type="entry name" value="HET DOMAIN PROTEIN (AFU_ORTHOLOGUE AFUA_8G01020)"/>
    <property type="match status" value="1"/>
</dbReference>
<evidence type="ECO:0000256" key="1">
    <source>
        <dbReference type="SAM" id="MobiDB-lite"/>
    </source>
</evidence>
<dbReference type="AlphaFoldDB" id="A0A8H4VYE7"/>
<dbReference type="InterPro" id="IPR052895">
    <property type="entry name" value="HetReg/Transcr_Mod"/>
</dbReference>
<evidence type="ECO:0000313" key="4">
    <source>
        <dbReference type="Proteomes" id="UP000566819"/>
    </source>
</evidence>
<dbReference type="InterPro" id="IPR010730">
    <property type="entry name" value="HET"/>
</dbReference>
<evidence type="ECO:0000259" key="2">
    <source>
        <dbReference type="Pfam" id="PF06985"/>
    </source>
</evidence>
<feature type="domain" description="Heterokaryon incompatibility" evidence="2">
    <location>
        <begin position="64"/>
        <end position="210"/>
    </location>
</feature>
<protein>
    <recommendedName>
        <fullName evidence="2">Heterokaryon incompatibility domain-containing protein</fullName>
    </recommendedName>
</protein>
<dbReference type="EMBL" id="JAAMPI010000984">
    <property type="protein sequence ID" value="KAF4627343.1"/>
    <property type="molecule type" value="Genomic_DNA"/>
</dbReference>
<dbReference type="Pfam" id="PF26639">
    <property type="entry name" value="Het-6_barrel"/>
    <property type="match status" value="1"/>
</dbReference>
<feature type="region of interest" description="Disordered" evidence="1">
    <location>
        <begin position="1"/>
        <end position="20"/>
    </location>
</feature>
<dbReference type="OrthoDB" id="2157530at2759"/>
<reference evidence="3 4" key="1">
    <citation type="submission" date="2020-03" db="EMBL/GenBank/DDBJ databases">
        <title>Draft Genome Sequence of Cudoniella acicularis.</title>
        <authorList>
            <person name="Buettner E."/>
            <person name="Kellner H."/>
        </authorList>
    </citation>
    <scope>NUCLEOTIDE SEQUENCE [LARGE SCALE GENOMIC DNA]</scope>
    <source>
        <strain evidence="3 4">DSM 108380</strain>
    </source>
</reference>
<gene>
    <name evidence="3" type="ORF">G7Y89_g10815</name>
</gene>
<accession>A0A8H4VYE7</accession>
<organism evidence="3 4">
    <name type="scientific">Cudoniella acicularis</name>
    <dbReference type="NCBI Taxonomy" id="354080"/>
    <lineage>
        <taxon>Eukaryota</taxon>
        <taxon>Fungi</taxon>
        <taxon>Dikarya</taxon>
        <taxon>Ascomycota</taxon>
        <taxon>Pezizomycotina</taxon>
        <taxon>Leotiomycetes</taxon>
        <taxon>Helotiales</taxon>
        <taxon>Tricladiaceae</taxon>
        <taxon>Cudoniella</taxon>
    </lineage>
</organism>
<comment type="caution">
    <text evidence="3">The sequence shown here is derived from an EMBL/GenBank/DDBJ whole genome shotgun (WGS) entry which is preliminary data.</text>
</comment>
<keyword evidence="4" id="KW-1185">Reference proteome</keyword>
<dbReference type="PANTHER" id="PTHR24148">
    <property type="entry name" value="ANKYRIN REPEAT DOMAIN-CONTAINING PROTEIN 39 HOMOLOG-RELATED"/>
    <property type="match status" value="1"/>
</dbReference>